<dbReference type="AlphaFoldDB" id="A0A1G4EBT0"/>
<dbReference type="InterPro" id="IPR008780">
    <property type="entry name" value="Plasmodium_Vir"/>
</dbReference>
<dbReference type="VEuPathDB" id="PlasmoDB:PVX_127260"/>
<proteinExistence type="predicted"/>
<dbReference type="EMBL" id="FLYH01000097">
    <property type="protein sequence ID" value="SCA59837.1"/>
    <property type="molecule type" value="Genomic_DNA"/>
</dbReference>
<accession>A0A1G4EBT0</accession>
<dbReference type="VEuPathDB" id="PlasmoDB:PVPAM_000017000"/>
<protein>
    <submittedName>
        <fullName evidence="1">Vir protein, putative</fullName>
    </submittedName>
</protein>
<dbReference type="VEuPathDB" id="PlasmoDB:PVP01_0009540"/>
<dbReference type="VEuPathDB" id="PlasmoDB:PVW1_120011600"/>
<dbReference type="Proteomes" id="UP000196402">
    <property type="component" value="Unassembled WGS sequence"/>
</dbReference>
<sequence length="272" mass="31507">MNIVRTCAKVIKYLKNNNKEKIEGKLKDHHCNLLSHWIYEQLATKFSANYYTLISIYGGFQRILSDVFINPNESESIGCLRKVSVLDYDNWKESKDLYDYCVDYDKIRELAGSSYEKCKEYKDYIQGKSKLYKQFEKLYISEYKKDNEGFYEKCKDYNPEIVLRELKCEEIFPGQGKENAGARDSVLLGSTQYSDSTDTYGNVLLGVVATSMTSGMIFKFTPLERRFRNGFGWNNYAASNVNGEGNMLFAETHDPFSPHSEEREHHIGYLPA</sequence>
<organism evidence="1 2">
    <name type="scientific">Plasmodium vivax</name>
    <name type="common">malaria parasite P. vivax</name>
    <dbReference type="NCBI Taxonomy" id="5855"/>
    <lineage>
        <taxon>Eukaryota</taxon>
        <taxon>Sar</taxon>
        <taxon>Alveolata</taxon>
        <taxon>Apicomplexa</taxon>
        <taxon>Aconoidasida</taxon>
        <taxon>Haemosporida</taxon>
        <taxon>Plasmodiidae</taxon>
        <taxon>Plasmodium</taxon>
        <taxon>Plasmodium (Plasmodium)</taxon>
    </lineage>
</organism>
<gene>
    <name evidence="1" type="ORF">PVT01_000046500</name>
</gene>
<dbReference type="Pfam" id="PF05795">
    <property type="entry name" value="Plasmodium_Vir"/>
    <property type="match status" value="2"/>
</dbReference>
<reference evidence="1 2" key="1">
    <citation type="submission" date="2016-07" db="EMBL/GenBank/DDBJ databases">
        <authorList>
            <consortium name="Pathogen Informatics"/>
        </authorList>
    </citation>
    <scope>NUCLEOTIDE SEQUENCE [LARGE SCALE GENOMIC DNA]</scope>
</reference>
<evidence type="ECO:0000313" key="1">
    <source>
        <dbReference type="EMBL" id="SCA59837.1"/>
    </source>
</evidence>
<name>A0A1G4EBT0_PLAVI</name>
<evidence type="ECO:0000313" key="2">
    <source>
        <dbReference type="Proteomes" id="UP000196402"/>
    </source>
</evidence>